<sequence length="128" mass="14827">MTLEPQDDNRDGVAIRIASERLLQRSHQQRFLIIFSDGEPSAFNYSQDSILDTYETVERARKFGIEVFNVFLSQEPITEDIEQTIHNIYGQYAIFVEGVEHYTKSSFPVIKETSTSIFLNNIMRQMGL</sequence>
<dbReference type="InterPro" id="IPR051928">
    <property type="entry name" value="NorD/CobT"/>
</dbReference>
<protein>
    <submittedName>
        <fullName evidence="1">von Willebrand factor A</fullName>
    </submittedName>
</protein>
<dbReference type="Gene3D" id="3.40.50.410">
    <property type="entry name" value="von Willebrand factor, type A domain"/>
    <property type="match status" value="1"/>
</dbReference>
<dbReference type="PANTHER" id="PTHR41248">
    <property type="entry name" value="NORD PROTEIN"/>
    <property type="match status" value="1"/>
</dbReference>
<dbReference type="EMBL" id="UHDZ01000001">
    <property type="protein sequence ID" value="SUM71922.1"/>
    <property type="molecule type" value="Genomic_DNA"/>
</dbReference>
<dbReference type="SUPFAM" id="SSF53300">
    <property type="entry name" value="vWA-like"/>
    <property type="match status" value="1"/>
</dbReference>
<keyword evidence="2" id="KW-1185">Reference proteome</keyword>
<proteinExistence type="predicted"/>
<reference evidence="1 2" key="1">
    <citation type="submission" date="2018-06" db="EMBL/GenBank/DDBJ databases">
        <authorList>
            <consortium name="Pathogen Informatics"/>
            <person name="Doyle S."/>
        </authorList>
    </citation>
    <scope>NUCLEOTIDE SEQUENCE [LARGE SCALE GENOMIC DNA]</scope>
    <source>
        <strain evidence="1 2">NCTC11807</strain>
    </source>
</reference>
<dbReference type="PANTHER" id="PTHR41248:SF1">
    <property type="entry name" value="NORD PROTEIN"/>
    <property type="match status" value="1"/>
</dbReference>
<dbReference type="InterPro" id="IPR036465">
    <property type="entry name" value="vWFA_dom_sf"/>
</dbReference>
<accession>A0A380H5Y7</accession>
<gene>
    <name evidence="1" type="ORF">NCTC11807_01643</name>
</gene>
<evidence type="ECO:0000313" key="2">
    <source>
        <dbReference type="Proteomes" id="UP000255425"/>
    </source>
</evidence>
<organism evidence="1 2">
    <name type="scientific">Staphylococcus saccharolyticus</name>
    <dbReference type="NCBI Taxonomy" id="33028"/>
    <lineage>
        <taxon>Bacteria</taxon>
        <taxon>Bacillati</taxon>
        <taxon>Bacillota</taxon>
        <taxon>Bacilli</taxon>
        <taxon>Bacillales</taxon>
        <taxon>Staphylococcaceae</taxon>
        <taxon>Staphylococcus</taxon>
    </lineage>
</organism>
<dbReference type="AlphaFoldDB" id="A0A380H5Y7"/>
<name>A0A380H5Y7_9STAP</name>
<dbReference type="Proteomes" id="UP000255425">
    <property type="component" value="Unassembled WGS sequence"/>
</dbReference>
<evidence type="ECO:0000313" key="1">
    <source>
        <dbReference type="EMBL" id="SUM71922.1"/>
    </source>
</evidence>